<evidence type="ECO:0000313" key="2">
    <source>
        <dbReference type="Proteomes" id="UP000827092"/>
    </source>
</evidence>
<protein>
    <submittedName>
        <fullName evidence="1">Uncharacterized protein</fullName>
    </submittedName>
</protein>
<keyword evidence="2" id="KW-1185">Reference proteome</keyword>
<dbReference type="AlphaFoldDB" id="A0AAV6U756"/>
<gene>
    <name evidence="1" type="ORF">JTE90_026335</name>
</gene>
<dbReference type="Proteomes" id="UP000827092">
    <property type="component" value="Unassembled WGS sequence"/>
</dbReference>
<proteinExistence type="predicted"/>
<evidence type="ECO:0000313" key="1">
    <source>
        <dbReference type="EMBL" id="KAG8179441.1"/>
    </source>
</evidence>
<sequence length="209" mass="24518">MDDREKAFCKIRSVMRNLRSLHCISETLVYENASDLKLFTKVAFMHSVATRLMWQHCFRKLQKDMISLKFYLDFFVHACQRICDTSENVFECLLSILAFTSNLEVFFHNRGYDYLEYSEGIVETVFKRDLYKDVKDRGEGINEYIKKSHYPKVLYGATRTKGGSAVIDEHSLQIYCETLDPLIPKLKLFDKTVKGACNYDAISQMTFYR</sequence>
<name>A0AAV6U756_9ARAC</name>
<comment type="caution">
    <text evidence="1">The sequence shown here is derived from an EMBL/GenBank/DDBJ whole genome shotgun (WGS) entry which is preliminary data.</text>
</comment>
<dbReference type="EMBL" id="JAFNEN010000627">
    <property type="protein sequence ID" value="KAG8179441.1"/>
    <property type="molecule type" value="Genomic_DNA"/>
</dbReference>
<reference evidence="1 2" key="1">
    <citation type="journal article" date="2022" name="Nat. Ecol. Evol.">
        <title>A masculinizing supergene underlies an exaggerated male reproductive morph in a spider.</title>
        <authorList>
            <person name="Hendrickx F."/>
            <person name="De Corte Z."/>
            <person name="Sonet G."/>
            <person name="Van Belleghem S.M."/>
            <person name="Kostlbacher S."/>
            <person name="Vangestel C."/>
        </authorList>
    </citation>
    <scope>NUCLEOTIDE SEQUENCE [LARGE SCALE GENOMIC DNA]</scope>
    <source>
        <strain evidence="1">W744_W776</strain>
    </source>
</reference>
<organism evidence="1 2">
    <name type="scientific">Oedothorax gibbosus</name>
    <dbReference type="NCBI Taxonomy" id="931172"/>
    <lineage>
        <taxon>Eukaryota</taxon>
        <taxon>Metazoa</taxon>
        <taxon>Ecdysozoa</taxon>
        <taxon>Arthropoda</taxon>
        <taxon>Chelicerata</taxon>
        <taxon>Arachnida</taxon>
        <taxon>Araneae</taxon>
        <taxon>Araneomorphae</taxon>
        <taxon>Entelegynae</taxon>
        <taxon>Araneoidea</taxon>
        <taxon>Linyphiidae</taxon>
        <taxon>Erigoninae</taxon>
        <taxon>Oedothorax</taxon>
    </lineage>
</organism>
<accession>A0AAV6U756</accession>